<gene>
    <name evidence="2" type="ORF">QK289_12425</name>
</gene>
<reference evidence="2 3" key="1">
    <citation type="submission" date="2023-04" db="EMBL/GenBank/DDBJ databases">
        <title>Antarctic isolates genomes.</title>
        <authorList>
            <person name="Dimov S.G."/>
        </authorList>
    </citation>
    <scope>NUCLEOTIDE SEQUENCE [LARGE SCALE GENOMIC DNA]</scope>
    <source>
        <strain evidence="2 3">AL19</strain>
    </source>
</reference>
<evidence type="ECO:0000313" key="3">
    <source>
        <dbReference type="Proteomes" id="UP001243286"/>
    </source>
</evidence>
<evidence type="ECO:0000313" key="2">
    <source>
        <dbReference type="EMBL" id="MDI3235816.1"/>
    </source>
</evidence>
<proteinExistence type="predicted"/>
<dbReference type="InterPro" id="IPR036866">
    <property type="entry name" value="RibonucZ/Hydroxyglut_hydro"/>
</dbReference>
<dbReference type="SMART" id="SM00849">
    <property type="entry name" value="Lactamase_B"/>
    <property type="match status" value="1"/>
</dbReference>
<keyword evidence="3" id="KW-1185">Reference proteome</keyword>
<organism evidence="2 3">
    <name type="scientific">Exiguobacterium antarcticum</name>
    <dbReference type="NCBI Taxonomy" id="132920"/>
    <lineage>
        <taxon>Bacteria</taxon>
        <taxon>Bacillati</taxon>
        <taxon>Bacillota</taxon>
        <taxon>Bacilli</taxon>
        <taxon>Bacillales</taxon>
        <taxon>Bacillales Family XII. Incertae Sedis</taxon>
        <taxon>Exiguobacterium</taxon>
    </lineage>
</organism>
<feature type="domain" description="Metallo-beta-lactamase" evidence="1">
    <location>
        <begin position="75"/>
        <end position="228"/>
    </location>
</feature>
<dbReference type="EMBL" id="JASBQV010000021">
    <property type="protein sequence ID" value="MDI3235816.1"/>
    <property type="molecule type" value="Genomic_DNA"/>
</dbReference>
<protein>
    <recommendedName>
        <fullName evidence="1">Metallo-beta-lactamase domain-containing protein</fullName>
    </recommendedName>
</protein>
<dbReference type="PANTHER" id="PTHR36839">
    <property type="entry name" value="METALLO-BETA-LACTAMASE FAMILY PROTEIN (AFU_ORTHOLOGUE AFUA_5G12770)"/>
    <property type="match status" value="1"/>
</dbReference>
<dbReference type="SUPFAM" id="SSF56281">
    <property type="entry name" value="Metallo-hydrolase/oxidoreductase"/>
    <property type="match status" value="1"/>
</dbReference>
<accession>A0ABT6R4F6</accession>
<dbReference type="Gene3D" id="3.60.15.10">
    <property type="entry name" value="Ribonuclease Z/Hydroxyacylglutathione hydrolase-like"/>
    <property type="match status" value="1"/>
</dbReference>
<dbReference type="RefSeq" id="WP_282356821.1">
    <property type="nucleotide sequence ID" value="NZ_JASBQV010000021.1"/>
</dbReference>
<sequence length="273" mass="30759">MTYLICTTCGVQMDENVTRDDICPICTDERQYVNPNGQSWTTLPDLISSGMYQTTVTEEQPGLSSLVTTPKFGIGQTAYLVAGTKRILWDCITYLDQTVIEEVGQLDTMALSHPHYYATQVEWAETFEIPLYIHEADKEWVTRPSERIVFWSGDRLELADDVVLHRIGGHFDGATVLEWTAGDEGRGILLTGDIIRVVADRAWVSFMYSYPNLIPLPATTVAEMASVLEDVRFNQIYDAFHKIVVTDANAAVARSASRYIEALNGHVKERERR</sequence>
<dbReference type="PANTHER" id="PTHR36839:SF1">
    <property type="entry name" value="METALLO-BETA-LACTAMASE FAMILY PROTEIN (AFU_ORTHOLOGUE AFUA_5G12770)"/>
    <property type="match status" value="1"/>
</dbReference>
<dbReference type="InterPro" id="IPR001279">
    <property type="entry name" value="Metallo-B-lactamas"/>
</dbReference>
<comment type="caution">
    <text evidence="2">The sequence shown here is derived from an EMBL/GenBank/DDBJ whole genome shotgun (WGS) entry which is preliminary data.</text>
</comment>
<evidence type="ECO:0000259" key="1">
    <source>
        <dbReference type="SMART" id="SM00849"/>
    </source>
</evidence>
<name>A0ABT6R4F6_9BACL</name>
<dbReference type="Proteomes" id="UP001243286">
    <property type="component" value="Unassembled WGS sequence"/>
</dbReference>